<sequence length="393" mass="44836">MAGLDAIIYRKQPSRLDRILAQPHRYIAQTLYRLQPTVALPNPDRLGNSSIASSNELKVVCISDTHNNQFQDIPDSDILVHAGDITENGTIEELQKSIDWLDSLPHKYKVVIAGNHDRCLDPNHKSPSNGAVNWKGLLYLQDSSIVLNIPGKSRAVKIYGNPSSPKHGTSTFQYPRSEDFWKNKVPEDVDILVTHAPPRYHLDSNAGCASLIQEIWRVRPKLHIFGHIHSGRGTEVLAYDQFQRRYERLSEKEHVVVNIILMLWYLAIKFLYSICRIDPKNGETILVNATMIGHDFNIHLPAAPRPINCCIVIFRLNKYFPLEIPKWYAKALAMYTKGIDRVVPIVQGRMGQYKLAMLDREFSSTFLAWNQYGVKLDRAQVVLEDKEYAPMAK</sequence>
<name>A0A7C8JMR5_ORBOL</name>
<accession>A0A7C8JMR5</accession>
<dbReference type="PANTHER" id="PTHR12905:SF18">
    <property type="entry name" value="ESTER HYDROLASE, PUTATIVE (AFU_ORTHOLOGUE AFUA_4G03130)-RELATED"/>
    <property type="match status" value="1"/>
</dbReference>
<dbReference type="SUPFAM" id="SSF56300">
    <property type="entry name" value="Metallo-dependent phosphatases"/>
    <property type="match status" value="1"/>
</dbReference>
<reference evidence="2 3" key="1">
    <citation type="submission" date="2019-06" db="EMBL/GenBank/DDBJ databases">
        <authorList>
            <person name="Palmer J.M."/>
        </authorList>
    </citation>
    <scope>NUCLEOTIDE SEQUENCE [LARGE SCALE GENOMIC DNA]</scope>
    <source>
        <strain evidence="2 3">TWF703</strain>
    </source>
</reference>
<evidence type="ECO:0000313" key="3">
    <source>
        <dbReference type="Proteomes" id="UP000480548"/>
    </source>
</evidence>
<dbReference type="AlphaFoldDB" id="A0A7C8JMR5"/>
<feature type="domain" description="Calcineurin-like phosphoesterase" evidence="1">
    <location>
        <begin position="57"/>
        <end position="230"/>
    </location>
</feature>
<dbReference type="CDD" id="cd07379">
    <property type="entry name" value="MPP_239FB"/>
    <property type="match status" value="1"/>
</dbReference>
<dbReference type="Pfam" id="PF00149">
    <property type="entry name" value="Metallophos"/>
    <property type="match status" value="1"/>
</dbReference>
<dbReference type="Proteomes" id="UP000480548">
    <property type="component" value="Unassembled WGS sequence"/>
</dbReference>
<gene>
    <name evidence="2" type="ORF">TWF703_006602</name>
</gene>
<dbReference type="GO" id="GO:0016787">
    <property type="term" value="F:hydrolase activity"/>
    <property type="evidence" value="ECO:0007669"/>
    <property type="project" value="InterPro"/>
</dbReference>
<dbReference type="InterPro" id="IPR051693">
    <property type="entry name" value="UPF0046_metallophosphoest"/>
</dbReference>
<proteinExistence type="predicted"/>
<dbReference type="EMBL" id="WIQZ01000038">
    <property type="protein sequence ID" value="KAF3133888.1"/>
    <property type="molecule type" value="Genomic_DNA"/>
</dbReference>
<organism evidence="2 3">
    <name type="scientific">Orbilia oligospora</name>
    <name type="common">Nematode-trapping fungus</name>
    <name type="synonym">Arthrobotrys oligospora</name>
    <dbReference type="NCBI Taxonomy" id="2813651"/>
    <lineage>
        <taxon>Eukaryota</taxon>
        <taxon>Fungi</taxon>
        <taxon>Dikarya</taxon>
        <taxon>Ascomycota</taxon>
        <taxon>Pezizomycotina</taxon>
        <taxon>Orbiliomycetes</taxon>
        <taxon>Orbiliales</taxon>
        <taxon>Orbiliaceae</taxon>
        <taxon>Orbilia</taxon>
    </lineage>
</organism>
<dbReference type="PANTHER" id="PTHR12905">
    <property type="entry name" value="METALLOPHOSPHOESTERASE"/>
    <property type="match status" value="1"/>
</dbReference>
<dbReference type="Gene3D" id="3.60.21.10">
    <property type="match status" value="1"/>
</dbReference>
<dbReference type="InterPro" id="IPR029052">
    <property type="entry name" value="Metallo-depent_PP-like"/>
</dbReference>
<evidence type="ECO:0000313" key="2">
    <source>
        <dbReference type="EMBL" id="KAF3133888.1"/>
    </source>
</evidence>
<protein>
    <recommendedName>
        <fullName evidence="1">Calcineurin-like phosphoesterase domain-containing protein</fullName>
    </recommendedName>
</protein>
<comment type="caution">
    <text evidence="2">The sequence shown here is derived from an EMBL/GenBank/DDBJ whole genome shotgun (WGS) entry which is preliminary data.</text>
</comment>
<evidence type="ECO:0000259" key="1">
    <source>
        <dbReference type="Pfam" id="PF00149"/>
    </source>
</evidence>
<dbReference type="InterPro" id="IPR004843">
    <property type="entry name" value="Calcineurin-like_PHP"/>
</dbReference>